<keyword evidence="4" id="KW-1185">Reference proteome</keyword>
<evidence type="ECO:0000313" key="3">
    <source>
        <dbReference type="EMBL" id="RLQ92318.1"/>
    </source>
</evidence>
<protein>
    <submittedName>
        <fullName evidence="3">Uncharacterized protein</fullName>
    </submittedName>
</protein>
<accession>A0A3L7JNC0</accession>
<feature type="chain" id="PRO_5017966445" evidence="2">
    <location>
        <begin position="24"/>
        <end position="234"/>
    </location>
</feature>
<gene>
    <name evidence="3" type="ORF">D9X91_19795</name>
</gene>
<reference evidence="3 4" key="1">
    <citation type="submission" date="2018-10" db="EMBL/GenBank/DDBJ databases">
        <title>Falsibacillus sp. genome draft.</title>
        <authorList>
            <person name="Shi S."/>
        </authorList>
    </citation>
    <scope>NUCLEOTIDE SEQUENCE [LARGE SCALE GENOMIC DNA]</scope>
    <source>
        <strain evidence="3 4">GY 10110</strain>
    </source>
</reference>
<feature type="coiled-coil region" evidence="1">
    <location>
        <begin position="149"/>
        <end position="176"/>
    </location>
</feature>
<feature type="coiled-coil region" evidence="1">
    <location>
        <begin position="33"/>
        <end position="122"/>
    </location>
</feature>
<evidence type="ECO:0000256" key="1">
    <source>
        <dbReference type="SAM" id="Coils"/>
    </source>
</evidence>
<comment type="caution">
    <text evidence="3">The sequence shown here is derived from an EMBL/GenBank/DDBJ whole genome shotgun (WGS) entry which is preliminary data.</text>
</comment>
<keyword evidence="1" id="KW-0175">Coiled coil</keyword>
<feature type="signal peptide" evidence="2">
    <location>
        <begin position="1"/>
        <end position="23"/>
    </location>
</feature>
<sequence length="234" mass="26751">MKKIVAVVFSAALFLGLGSQVYASENVPQQDDLQQVLAMIDKSNQDIEEKIEKAVAKADKLQEDYLLDIQKIEEGDQVVKLQNEKEKVLADLEKAKHDEKKADELNKKLQDLDKRMNEEREKIHVKMADIQGDIEEATAQLQSPGKKDDKELNDKLNKLQNQLDKKTGKYEERTKKFTEELEKIIQDVYDETLKISNETIAKAAEKGVVAEQYWVQVEFAGKLVWIDPVRVVGP</sequence>
<dbReference type="OrthoDB" id="2861041at2"/>
<dbReference type="AlphaFoldDB" id="A0A3L7JNC0"/>
<dbReference type="RefSeq" id="WP_121682383.1">
    <property type="nucleotide sequence ID" value="NZ_RCVZ01000019.1"/>
</dbReference>
<evidence type="ECO:0000256" key="2">
    <source>
        <dbReference type="SAM" id="SignalP"/>
    </source>
</evidence>
<dbReference type="Proteomes" id="UP000276770">
    <property type="component" value="Unassembled WGS sequence"/>
</dbReference>
<evidence type="ECO:0000313" key="4">
    <source>
        <dbReference type="Proteomes" id="UP000276770"/>
    </source>
</evidence>
<name>A0A3L7JNC0_9BACI</name>
<dbReference type="EMBL" id="RCVZ01000019">
    <property type="protein sequence ID" value="RLQ92318.1"/>
    <property type="molecule type" value="Genomic_DNA"/>
</dbReference>
<keyword evidence="2" id="KW-0732">Signal</keyword>
<organism evidence="3 4">
    <name type="scientific">Falsibacillus albus</name>
    <dbReference type="NCBI Taxonomy" id="2478915"/>
    <lineage>
        <taxon>Bacteria</taxon>
        <taxon>Bacillati</taxon>
        <taxon>Bacillota</taxon>
        <taxon>Bacilli</taxon>
        <taxon>Bacillales</taxon>
        <taxon>Bacillaceae</taxon>
        <taxon>Falsibacillus</taxon>
    </lineage>
</organism>
<proteinExistence type="predicted"/>